<dbReference type="EMBL" id="AF190272">
    <property type="protein sequence ID" value="AAF43281.1"/>
    <property type="molecule type" value="Genomic_DNA"/>
</dbReference>
<proteinExistence type="predicted"/>
<name>Q9N1F4_9PRIM</name>
<sequence length="44" mass="4928">LRPFKALVREKGHRPSHSCDVISPPCFCLLQPPEVQKGSVYLPP</sequence>
<reference evidence="1" key="1">
    <citation type="journal article" date="2000" name="Nucleic Acids Res.">
        <title>Species-specific regulation of alternative splicing in the C-terminal region of the p53 tumor suppressor gene.</title>
        <authorList>
            <person name="Laverdiere M."/>
            <person name="Beaudoin J."/>
            <person name="Lavigueur A."/>
        </authorList>
    </citation>
    <scope>NUCLEOTIDE SEQUENCE</scope>
</reference>
<accession>Q9N1F4</accession>
<protein>
    <submittedName>
        <fullName evidence="1">p53 tumor suppressor</fullName>
    </submittedName>
</protein>
<dbReference type="AlphaFoldDB" id="Q9N1F4"/>
<feature type="non-terminal residue" evidence="1">
    <location>
        <position position="1"/>
    </location>
</feature>
<evidence type="ECO:0000313" key="1">
    <source>
        <dbReference type="EMBL" id="AAF43281.1"/>
    </source>
</evidence>
<organism evidence="1">
    <name type="scientific">Gorilla gorilla</name>
    <name type="common">western gorilla</name>
    <dbReference type="NCBI Taxonomy" id="9593"/>
    <lineage>
        <taxon>Eukaryota</taxon>
        <taxon>Metazoa</taxon>
        <taxon>Chordata</taxon>
        <taxon>Craniata</taxon>
        <taxon>Vertebrata</taxon>
        <taxon>Euteleostomi</taxon>
        <taxon>Mammalia</taxon>
        <taxon>Eutheria</taxon>
        <taxon>Euarchontoglires</taxon>
        <taxon>Primates</taxon>
        <taxon>Haplorrhini</taxon>
        <taxon>Catarrhini</taxon>
        <taxon>Hominidae</taxon>
        <taxon>Gorilla</taxon>
    </lineage>
</organism>